<dbReference type="PhylomeDB" id="A7RNP5"/>
<dbReference type="GO" id="GO:0005737">
    <property type="term" value="C:cytoplasm"/>
    <property type="evidence" value="ECO:0000318"/>
    <property type="project" value="GO_Central"/>
</dbReference>
<keyword evidence="3" id="KW-1185">Reference proteome</keyword>
<evidence type="ECO:0000313" key="3">
    <source>
        <dbReference type="Proteomes" id="UP000001593"/>
    </source>
</evidence>
<evidence type="ECO:0000313" key="2">
    <source>
        <dbReference type="EMBL" id="EDO46890.1"/>
    </source>
</evidence>
<dbReference type="InterPro" id="IPR038586">
    <property type="entry name" value="Tctex-1-like_sf"/>
</dbReference>
<gene>
    <name evidence="2" type="ORF">NEMVEDRAFT_v1g75924</name>
</gene>
<sequence length="111" mass="12691">TKFDRDKVTKIIVDVFKNKLANMHYNAKDCQAMAKELASVIREKCVELHLPGYRLVCTCTITKRLKPAPAIESGCLWDEKRSSIDNDSFAEYVYKNMDIYAIGTVYGVHIQ</sequence>
<dbReference type="PANTHER" id="PTHR21255">
    <property type="entry name" value="T-COMPLEX-ASSOCIATED-TESTIS-EXPRESSED 1/ DYNEIN LIGHT CHAIN"/>
    <property type="match status" value="1"/>
</dbReference>
<proteinExistence type="inferred from homology"/>
<dbReference type="AlphaFoldDB" id="A7RNP5"/>
<dbReference type="CDD" id="cd21451">
    <property type="entry name" value="DLC-like_TCTEX1D"/>
    <property type="match status" value="1"/>
</dbReference>
<dbReference type="GO" id="GO:0005868">
    <property type="term" value="C:cytoplasmic dynein complex"/>
    <property type="evidence" value="ECO:0000318"/>
    <property type="project" value="GO_Central"/>
</dbReference>
<feature type="non-terminal residue" evidence="2">
    <location>
        <position position="111"/>
    </location>
</feature>
<protein>
    <recommendedName>
        <fullName evidence="4">Tctex1 domain-containing protein 1</fullName>
    </recommendedName>
</protein>
<dbReference type="PANTHER" id="PTHR21255:SF65">
    <property type="entry name" value="TCTEX1 DOMAIN-CONTAINING PROTEIN 2"/>
    <property type="match status" value="1"/>
</dbReference>
<dbReference type="HOGENOM" id="CLU_097204_4_3_1"/>
<comment type="similarity">
    <text evidence="1">Belongs to the dynein light chain Tctex-type family.</text>
</comment>
<organism evidence="2 3">
    <name type="scientific">Nematostella vectensis</name>
    <name type="common">Starlet sea anemone</name>
    <dbReference type="NCBI Taxonomy" id="45351"/>
    <lineage>
        <taxon>Eukaryota</taxon>
        <taxon>Metazoa</taxon>
        <taxon>Cnidaria</taxon>
        <taxon>Anthozoa</taxon>
        <taxon>Hexacorallia</taxon>
        <taxon>Actiniaria</taxon>
        <taxon>Edwardsiidae</taxon>
        <taxon>Nematostella</taxon>
    </lineage>
</organism>
<evidence type="ECO:0008006" key="4">
    <source>
        <dbReference type="Google" id="ProtNLM"/>
    </source>
</evidence>
<accession>A7RNP5</accession>
<evidence type="ECO:0000256" key="1">
    <source>
        <dbReference type="ARBA" id="ARBA00005361"/>
    </source>
</evidence>
<dbReference type="InParanoid" id="A7RNP5"/>
<dbReference type="GO" id="GO:0045505">
    <property type="term" value="F:dynein intermediate chain binding"/>
    <property type="evidence" value="ECO:0000318"/>
    <property type="project" value="GO_Central"/>
</dbReference>
<dbReference type="eggNOG" id="KOG4108">
    <property type="taxonomic scope" value="Eukaryota"/>
</dbReference>
<dbReference type="GO" id="GO:0007018">
    <property type="term" value="P:microtubule-based movement"/>
    <property type="evidence" value="ECO:0000318"/>
    <property type="project" value="GO_Central"/>
</dbReference>
<dbReference type="Pfam" id="PF03645">
    <property type="entry name" value="Tctex-1"/>
    <property type="match status" value="1"/>
</dbReference>
<name>A7RNP5_NEMVE</name>
<dbReference type="STRING" id="45351.A7RNP5"/>
<dbReference type="Gene3D" id="3.30.1140.40">
    <property type="entry name" value="Tctex-1"/>
    <property type="match status" value="1"/>
</dbReference>
<feature type="non-terminal residue" evidence="2">
    <location>
        <position position="1"/>
    </location>
</feature>
<dbReference type="Proteomes" id="UP000001593">
    <property type="component" value="Unassembled WGS sequence"/>
</dbReference>
<reference evidence="2 3" key="1">
    <citation type="journal article" date="2007" name="Science">
        <title>Sea anemone genome reveals ancestral eumetazoan gene repertoire and genomic organization.</title>
        <authorList>
            <person name="Putnam N.H."/>
            <person name="Srivastava M."/>
            <person name="Hellsten U."/>
            <person name="Dirks B."/>
            <person name="Chapman J."/>
            <person name="Salamov A."/>
            <person name="Terry A."/>
            <person name="Shapiro H."/>
            <person name="Lindquist E."/>
            <person name="Kapitonov V.V."/>
            <person name="Jurka J."/>
            <person name="Genikhovich G."/>
            <person name="Grigoriev I.V."/>
            <person name="Lucas S.M."/>
            <person name="Steele R.E."/>
            <person name="Finnerty J.R."/>
            <person name="Technau U."/>
            <person name="Martindale M.Q."/>
            <person name="Rokhsar D.S."/>
        </authorList>
    </citation>
    <scope>NUCLEOTIDE SEQUENCE [LARGE SCALE GENOMIC DNA]</scope>
    <source>
        <strain evidence="3">CH2 X CH6</strain>
    </source>
</reference>
<dbReference type="EMBL" id="DS469523">
    <property type="protein sequence ID" value="EDO46890.1"/>
    <property type="molecule type" value="Genomic_DNA"/>
</dbReference>
<dbReference type="InterPro" id="IPR005334">
    <property type="entry name" value="Tctex-1-like"/>
</dbReference>